<accession>A0ABP8MBJ3</accession>
<gene>
    <name evidence="1" type="ORF">GCM10023156_08890</name>
</gene>
<organism evidence="1 2">
    <name type="scientific">Novipirellula rosea</name>
    <dbReference type="NCBI Taxonomy" id="1031540"/>
    <lineage>
        <taxon>Bacteria</taxon>
        <taxon>Pseudomonadati</taxon>
        <taxon>Planctomycetota</taxon>
        <taxon>Planctomycetia</taxon>
        <taxon>Pirellulales</taxon>
        <taxon>Pirellulaceae</taxon>
        <taxon>Novipirellula</taxon>
    </lineage>
</organism>
<dbReference type="EMBL" id="BAABGA010000010">
    <property type="protein sequence ID" value="GAA4447157.1"/>
    <property type="molecule type" value="Genomic_DNA"/>
</dbReference>
<evidence type="ECO:0000313" key="1">
    <source>
        <dbReference type="EMBL" id="GAA4447157.1"/>
    </source>
</evidence>
<dbReference type="Proteomes" id="UP001500840">
    <property type="component" value="Unassembled WGS sequence"/>
</dbReference>
<proteinExistence type="predicted"/>
<reference evidence="2" key="1">
    <citation type="journal article" date="2019" name="Int. J. Syst. Evol. Microbiol.">
        <title>The Global Catalogue of Microorganisms (GCM) 10K type strain sequencing project: providing services to taxonomists for standard genome sequencing and annotation.</title>
        <authorList>
            <consortium name="The Broad Institute Genomics Platform"/>
            <consortium name="The Broad Institute Genome Sequencing Center for Infectious Disease"/>
            <person name="Wu L."/>
            <person name="Ma J."/>
        </authorList>
    </citation>
    <scope>NUCLEOTIDE SEQUENCE [LARGE SCALE GENOMIC DNA]</scope>
    <source>
        <strain evidence="2">JCM 17759</strain>
    </source>
</reference>
<name>A0ABP8MBJ3_9BACT</name>
<protein>
    <submittedName>
        <fullName evidence="1">Uncharacterized protein</fullName>
    </submittedName>
</protein>
<sequence>MNLIISETIRVLPTLLTDSPSLTRILRGRRLVVRMLNEYSGSSNAVVREEVLAWDILNAIIDGDRE</sequence>
<evidence type="ECO:0000313" key="2">
    <source>
        <dbReference type="Proteomes" id="UP001500840"/>
    </source>
</evidence>
<keyword evidence="2" id="KW-1185">Reference proteome</keyword>
<comment type="caution">
    <text evidence="1">The sequence shown here is derived from an EMBL/GenBank/DDBJ whole genome shotgun (WGS) entry which is preliminary data.</text>
</comment>